<evidence type="ECO:0000313" key="3">
    <source>
        <dbReference type="Proteomes" id="UP001189429"/>
    </source>
</evidence>
<dbReference type="InterPro" id="IPR018247">
    <property type="entry name" value="EF_Hand_1_Ca_BS"/>
</dbReference>
<evidence type="ECO:0008006" key="4">
    <source>
        <dbReference type="Google" id="ProtNLM"/>
    </source>
</evidence>
<dbReference type="EMBL" id="CAUYUJ010003558">
    <property type="protein sequence ID" value="CAK0805804.1"/>
    <property type="molecule type" value="Genomic_DNA"/>
</dbReference>
<organism evidence="2 3">
    <name type="scientific">Prorocentrum cordatum</name>
    <dbReference type="NCBI Taxonomy" id="2364126"/>
    <lineage>
        <taxon>Eukaryota</taxon>
        <taxon>Sar</taxon>
        <taxon>Alveolata</taxon>
        <taxon>Dinophyceae</taxon>
        <taxon>Prorocentrales</taxon>
        <taxon>Prorocentraceae</taxon>
        <taxon>Prorocentrum</taxon>
    </lineage>
</organism>
<gene>
    <name evidence="2" type="ORF">PCOR1329_LOCUS12232</name>
</gene>
<accession>A0ABN9QLN7</accession>
<reference evidence="2" key="1">
    <citation type="submission" date="2023-10" db="EMBL/GenBank/DDBJ databases">
        <authorList>
            <person name="Chen Y."/>
            <person name="Shah S."/>
            <person name="Dougan E. K."/>
            <person name="Thang M."/>
            <person name="Chan C."/>
        </authorList>
    </citation>
    <scope>NUCLEOTIDE SEQUENCE [LARGE SCALE GENOMIC DNA]</scope>
</reference>
<feature type="region of interest" description="Disordered" evidence="1">
    <location>
        <begin position="153"/>
        <end position="173"/>
    </location>
</feature>
<sequence>MFQLRWAPAEMSVDRSHITLLRSACRGTRRCGPDFGSGEAPRPRVLGSRLCEQGQRQYNVCPWSHVRFASRASTSPPPIVYENMMREEGFQKRVAVPRAQLDISHDGIVTCEEFMRMGPQLVLPTRELQLEASFYGHCSVALRKATRAQRAIDRAQAADGEDSESSDEGCLQS</sequence>
<name>A0ABN9QLN7_9DINO</name>
<dbReference type="Proteomes" id="UP001189429">
    <property type="component" value="Unassembled WGS sequence"/>
</dbReference>
<protein>
    <recommendedName>
        <fullName evidence="4">EF-hand domain-containing protein</fullName>
    </recommendedName>
</protein>
<comment type="caution">
    <text evidence="2">The sequence shown here is derived from an EMBL/GenBank/DDBJ whole genome shotgun (WGS) entry which is preliminary data.</text>
</comment>
<evidence type="ECO:0000313" key="2">
    <source>
        <dbReference type="EMBL" id="CAK0805804.1"/>
    </source>
</evidence>
<keyword evidence="3" id="KW-1185">Reference proteome</keyword>
<dbReference type="PROSITE" id="PS00018">
    <property type="entry name" value="EF_HAND_1"/>
    <property type="match status" value="1"/>
</dbReference>
<evidence type="ECO:0000256" key="1">
    <source>
        <dbReference type="SAM" id="MobiDB-lite"/>
    </source>
</evidence>
<proteinExistence type="predicted"/>